<evidence type="ECO:0000256" key="3">
    <source>
        <dbReference type="ARBA" id="ARBA00012438"/>
    </source>
</evidence>
<keyword evidence="10" id="KW-0472">Membrane</keyword>
<dbReference type="EC" id="2.7.13.3" evidence="3"/>
<protein>
    <recommendedName>
        <fullName evidence="3">histidine kinase</fullName>
        <ecNumber evidence="3">2.7.13.3</ecNumber>
    </recommendedName>
</protein>
<dbReference type="CDD" id="cd00082">
    <property type="entry name" value="HisKA"/>
    <property type="match status" value="1"/>
</dbReference>
<dbReference type="AlphaFoldDB" id="A0A1G6UQ48"/>
<evidence type="ECO:0000256" key="8">
    <source>
        <dbReference type="ARBA" id="ARBA00022989"/>
    </source>
</evidence>
<comment type="subcellular location">
    <subcellularLocation>
        <location evidence="2">Cell membrane</location>
    </subcellularLocation>
</comment>
<proteinExistence type="predicted"/>
<dbReference type="PROSITE" id="PS50109">
    <property type="entry name" value="HIS_KIN"/>
    <property type="match status" value="1"/>
</dbReference>
<dbReference type="Gene3D" id="1.10.287.130">
    <property type="match status" value="1"/>
</dbReference>
<dbReference type="Proteomes" id="UP000199494">
    <property type="component" value="Unassembled WGS sequence"/>
</dbReference>
<dbReference type="SMART" id="SM00387">
    <property type="entry name" value="HATPase_c"/>
    <property type="match status" value="1"/>
</dbReference>
<keyword evidence="9" id="KW-0902">Two-component regulatory system</keyword>
<accession>A0A1G6UQ48</accession>
<sequence length="469" mass="50874">MPARVRIMGWLLLVMTSGLATVVLLVANFEYRAIDGRINSGLSQDAEEFRRFASLGLDPVTSQPVTDPRELFERHLATQYTDGGELMLGVTERQNRTLDTLAQGDDSLPRGSLDDALLRRIVDQPDNTGTVTTPAGELRWLRVDVLPAQGSNQENAWFVAGYFLETVRADANATVRTLVIISGIALVLAAGVSWVVAGQILAPVNTVRRAAAALTENDLTHRIPVDGRDDIAALAMQFNAMLDRLESAFATRRQFLDDAGHELRTPITIIRGHLEVMGDDPAERAEVVRLCTDELDRMARIVDDLLLLAKAEQPDFLRPGLTSIPELTSDIDAKTRAIASRNWVLESIGEGDLWLDEQRVTQAVLQLAQNAVQHTAEGDTISVGSSVYGSTVSFWVTDTGPGIPPAEQPLIFNRFVRGESPSRNGAGAGLGLAIVKAIAEAHHGSVRLLSEQGKGSTFGIELPARGPQR</sequence>
<reference evidence="11 12" key="1">
    <citation type="submission" date="2016-10" db="EMBL/GenBank/DDBJ databases">
        <authorList>
            <person name="de Groot N.N."/>
        </authorList>
    </citation>
    <scope>NUCLEOTIDE SEQUENCE [LARGE SCALE GENOMIC DNA]</scope>
    <source>
        <strain evidence="11 12">CGMCC 4.5506</strain>
    </source>
</reference>
<evidence type="ECO:0000256" key="2">
    <source>
        <dbReference type="ARBA" id="ARBA00004236"/>
    </source>
</evidence>
<dbReference type="InterPro" id="IPR004358">
    <property type="entry name" value="Sig_transdc_His_kin-like_C"/>
</dbReference>
<dbReference type="InterPro" id="IPR005467">
    <property type="entry name" value="His_kinase_dom"/>
</dbReference>
<dbReference type="GO" id="GO:0005886">
    <property type="term" value="C:plasma membrane"/>
    <property type="evidence" value="ECO:0007669"/>
    <property type="project" value="UniProtKB-SubCell"/>
</dbReference>
<keyword evidence="5" id="KW-0808">Transferase</keyword>
<evidence type="ECO:0000256" key="4">
    <source>
        <dbReference type="ARBA" id="ARBA00022553"/>
    </source>
</evidence>
<dbReference type="Pfam" id="PF00672">
    <property type="entry name" value="HAMP"/>
    <property type="match status" value="1"/>
</dbReference>
<dbReference type="InterPro" id="IPR003661">
    <property type="entry name" value="HisK_dim/P_dom"/>
</dbReference>
<keyword evidence="8" id="KW-1133">Transmembrane helix</keyword>
<keyword evidence="6" id="KW-0812">Transmembrane</keyword>
<dbReference type="InterPro" id="IPR036890">
    <property type="entry name" value="HATPase_C_sf"/>
</dbReference>
<keyword evidence="7 11" id="KW-0418">Kinase</keyword>
<dbReference type="InterPro" id="IPR050428">
    <property type="entry name" value="TCS_sensor_his_kinase"/>
</dbReference>
<evidence type="ECO:0000256" key="1">
    <source>
        <dbReference type="ARBA" id="ARBA00000085"/>
    </source>
</evidence>
<dbReference type="InterPro" id="IPR036097">
    <property type="entry name" value="HisK_dim/P_sf"/>
</dbReference>
<dbReference type="CDD" id="cd06225">
    <property type="entry name" value="HAMP"/>
    <property type="match status" value="1"/>
</dbReference>
<gene>
    <name evidence="11" type="ORF">SAMN05421630_108171</name>
</gene>
<dbReference type="PROSITE" id="PS50885">
    <property type="entry name" value="HAMP"/>
    <property type="match status" value="1"/>
</dbReference>
<dbReference type="Gene3D" id="6.10.340.10">
    <property type="match status" value="1"/>
</dbReference>
<dbReference type="SUPFAM" id="SSF55874">
    <property type="entry name" value="ATPase domain of HSP90 chaperone/DNA topoisomerase II/histidine kinase"/>
    <property type="match status" value="1"/>
</dbReference>
<dbReference type="SMART" id="SM00388">
    <property type="entry name" value="HisKA"/>
    <property type="match status" value="1"/>
</dbReference>
<name>A0A1G6UQ48_9PSEU</name>
<evidence type="ECO:0000256" key="10">
    <source>
        <dbReference type="ARBA" id="ARBA00023136"/>
    </source>
</evidence>
<dbReference type="PRINTS" id="PR00344">
    <property type="entry name" value="BCTRLSENSOR"/>
</dbReference>
<dbReference type="FunFam" id="1.10.287.130:FF:000001">
    <property type="entry name" value="Two-component sensor histidine kinase"/>
    <property type="match status" value="1"/>
</dbReference>
<dbReference type="Pfam" id="PF02518">
    <property type="entry name" value="HATPase_c"/>
    <property type="match status" value="1"/>
</dbReference>
<dbReference type="PANTHER" id="PTHR45436:SF5">
    <property type="entry name" value="SENSOR HISTIDINE KINASE TRCS"/>
    <property type="match status" value="1"/>
</dbReference>
<dbReference type="EMBL" id="FMZE01000008">
    <property type="protein sequence ID" value="SDD43431.1"/>
    <property type="molecule type" value="Genomic_DNA"/>
</dbReference>
<evidence type="ECO:0000256" key="5">
    <source>
        <dbReference type="ARBA" id="ARBA00022679"/>
    </source>
</evidence>
<comment type="catalytic activity">
    <reaction evidence="1">
        <text>ATP + protein L-histidine = ADP + protein N-phospho-L-histidine.</text>
        <dbReference type="EC" id="2.7.13.3"/>
    </reaction>
</comment>
<evidence type="ECO:0000256" key="7">
    <source>
        <dbReference type="ARBA" id="ARBA00022777"/>
    </source>
</evidence>
<dbReference type="InterPro" id="IPR003594">
    <property type="entry name" value="HATPase_dom"/>
</dbReference>
<dbReference type="SUPFAM" id="SSF47384">
    <property type="entry name" value="Homodimeric domain of signal transducing histidine kinase"/>
    <property type="match status" value="1"/>
</dbReference>
<dbReference type="InterPro" id="IPR003660">
    <property type="entry name" value="HAMP_dom"/>
</dbReference>
<dbReference type="Pfam" id="PF00512">
    <property type="entry name" value="HisKA"/>
    <property type="match status" value="1"/>
</dbReference>
<dbReference type="SMART" id="SM00304">
    <property type="entry name" value="HAMP"/>
    <property type="match status" value="1"/>
</dbReference>
<organism evidence="11 12">
    <name type="scientific">Prauserella marina</name>
    <dbReference type="NCBI Taxonomy" id="530584"/>
    <lineage>
        <taxon>Bacteria</taxon>
        <taxon>Bacillati</taxon>
        <taxon>Actinomycetota</taxon>
        <taxon>Actinomycetes</taxon>
        <taxon>Pseudonocardiales</taxon>
        <taxon>Pseudonocardiaceae</taxon>
        <taxon>Prauserella</taxon>
    </lineage>
</organism>
<dbReference type="GO" id="GO:0000155">
    <property type="term" value="F:phosphorelay sensor kinase activity"/>
    <property type="evidence" value="ECO:0007669"/>
    <property type="project" value="InterPro"/>
</dbReference>
<keyword evidence="12" id="KW-1185">Reference proteome</keyword>
<dbReference type="STRING" id="530584.SAMN05421630_108171"/>
<evidence type="ECO:0000313" key="12">
    <source>
        <dbReference type="Proteomes" id="UP000199494"/>
    </source>
</evidence>
<evidence type="ECO:0000256" key="6">
    <source>
        <dbReference type="ARBA" id="ARBA00022692"/>
    </source>
</evidence>
<keyword evidence="4" id="KW-0597">Phosphoprotein</keyword>
<dbReference type="PANTHER" id="PTHR45436">
    <property type="entry name" value="SENSOR HISTIDINE KINASE YKOH"/>
    <property type="match status" value="1"/>
</dbReference>
<evidence type="ECO:0000313" key="11">
    <source>
        <dbReference type="EMBL" id="SDD43431.1"/>
    </source>
</evidence>
<dbReference type="Gene3D" id="3.30.565.10">
    <property type="entry name" value="Histidine kinase-like ATPase, C-terminal domain"/>
    <property type="match status" value="1"/>
</dbReference>
<dbReference type="SUPFAM" id="SSF158472">
    <property type="entry name" value="HAMP domain-like"/>
    <property type="match status" value="1"/>
</dbReference>
<evidence type="ECO:0000256" key="9">
    <source>
        <dbReference type="ARBA" id="ARBA00023012"/>
    </source>
</evidence>